<name>A0AAV2VV46_9VIBR</name>
<gene>
    <name evidence="1" type="ORF">VIBNISOn1_560034</name>
</gene>
<dbReference type="EMBL" id="CAOF01000149">
    <property type="protein sequence ID" value="CCO48501.1"/>
    <property type="molecule type" value="Genomic_DNA"/>
</dbReference>
<accession>A0AAV2VV46</accession>
<evidence type="ECO:0000313" key="1">
    <source>
        <dbReference type="EMBL" id="CCO48501.1"/>
    </source>
</evidence>
<evidence type="ECO:0000313" key="2">
    <source>
        <dbReference type="Proteomes" id="UP000018211"/>
    </source>
</evidence>
<organism evidence="1 2">
    <name type="scientific">Vibrio nigripulchritudo SOn1</name>
    <dbReference type="NCBI Taxonomy" id="1238450"/>
    <lineage>
        <taxon>Bacteria</taxon>
        <taxon>Pseudomonadati</taxon>
        <taxon>Pseudomonadota</taxon>
        <taxon>Gammaproteobacteria</taxon>
        <taxon>Vibrionales</taxon>
        <taxon>Vibrionaceae</taxon>
        <taxon>Vibrio</taxon>
    </lineage>
</organism>
<proteinExistence type="predicted"/>
<dbReference type="Proteomes" id="UP000018211">
    <property type="component" value="Unassembled WGS sequence"/>
</dbReference>
<sequence>MLVPQTSSLGEKRFFYITTIIYKNDSNIYYTVQATFSSFSGLMSQKSKRHTELIKKKAKTS</sequence>
<comment type="caution">
    <text evidence="1">The sequence shown here is derived from an EMBL/GenBank/DDBJ whole genome shotgun (WGS) entry which is preliminary data.</text>
</comment>
<protein>
    <submittedName>
        <fullName evidence="1">Uncharacterized protein</fullName>
    </submittedName>
</protein>
<reference evidence="1 2" key="1">
    <citation type="journal article" date="2013" name="ISME J.">
        <title>Comparative genomics of pathogenic lineages of Vibrio nigripulchritudo identifies virulence-associated traits.</title>
        <authorList>
            <person name="Goudenege D."/>
            <person name="Labreuche Y."/>
            <person name="Krin E."/>
            <person name="Ansquer D."/>
            <person name="Mangenot S."/>
            <person name="Calteau A."/>
            <person name="Medigue C."/>
            <person name="Mazel D."/>
            <person name="Polz M.F."/>
            <person name="Le Roux F."/>
        </authorList>
    </citation>
    <scope>NUCLEOTIDE SEQUENCE [LARGE SCALE GENOMIC DNA]</scope>
    <source>
        <strain evidence="1 2">SOn1</strain>
    </source>
</reference>
<dbReference type="AlphaFoldDB" id="A0AAV2VV46"/>